<protein>
    <submittedName>
        <fullName evidence="5">Prepilin-type cleavage/methylation domain-containing protein</fullName>
    </submittedName>
</protein>
<accession>A0A2T3KX90</accession>
<evidence type="ECO:0000313" key="6">
    <source>
        <dbReference type="Proteomes" id="UP000240530"/>
    </source>
</evidence>
<dbReference type="AlphaFoldDB" id="A0A2T3KX90"/>
<comment type="similarity">
    <text evidence="1 3">Belongs to the N-Me-Phe pilin family.</text>
</comment>
<dbReference type="Proteomes" id="UP000240530">
    <property type="component" value="Unassembled WGS sequence"/>
</dbReference>
<gene>
    <name evidence="5" type="ORF">C0W93_06710</name>
</gene>
<evidence type="ECO:0000256" key="3">
    <source>
        <dbReference type="RuleBase" id="RU000389"/>
    </source>
</evidence>
<evidence type="ECO:0000256" key="2">
    <source>
        <dbReference type="ARBA" id="ARBA00022481"/>
    </source>
</evidence>
<keyword evidence="4" id="KW-0472">Membrane</keyword>
<comment type="caution">
    <text evidence="5">The sequence shown here is derived from an EMBL/GenBank/DDBJ whole genome shotgun (WGS) entry which is preliminary data.</text>
</comment>
<reference evidence="5 6" key="1">
    <citation type="submission" date="2018-03" db="EMBL/GenBank/DDBJ databases">
        <title>Whole genome sequencing of Histamine producing bacteria.</title>
        <authorList>
            <person name="Butler K."/>
        </authorList>
    </citation>
    <scope>NUCLEOTIDE SEQUENCE [LARGE SCALE GENOMIC DNA]</scope>
    <source>
        <strain evidence="5 6">Res.4.1</strain>
    </source>
</reference>
<sequence>MLLKDREMKKQQGFTLIELLIVVAIIGVLSAIAIPTYKNYIVKSDIASGVATARGLLTNTDLYIQEKSVFPPNSTAGFTAVGGATDMSSLGTLSFTGISGADGTIRFTFGPKSAVNTAKADFVRTSSGWKCTFDDNSLTIDSSALPKGCN</sequence>
<keyword evidence="3" id="KW-0281">Fimbrium</keyword>
<dbReference type="Pfam" id="PF07963">
    <property type="entry name" value="N_methyl"/>
    <property type="match status" value="1"/>
</dbReference>
<evidence type="ECO:0000313" key="5">
    <source>
        <dbReference type="EMBL" id="PSV12082.1"/>
    </source>
</evidence>
<dbReference type="EMBL" id="PYNS01000004">
    <property type="protein sequence ID" value="PSV12082.1"/>
    <property type="molecule type" value="Genomic_DNA"/>
</dbReference>
<dbReference type="InterPro" id="IPR001082">
    <property type="entry name" value="Pilin"/>
</dbReference>
<dbReference type="InterPro" id="IPR045584">
    <property type="entry name" value="Pilin-like"/>
</dbReference>
<feature type="transmembrane region" description="Helical" evidence="4">
    <location>
        <begin position="12"/>
        <end position="34"/>
    </location>
</feature>
<keyword evidence="2" id="KW-0488">Methylation</keyword>
<dbReference type="GO" id="GO:0043107">
    <property type="term" value="P:type IV pilus-dependent motility"/>
    <property type="evidence" value="ECO:0007669"/>
    <property type="project" value="TreeGrafter"/>
</dbReference>
<dbReference type="GO" id="GO:0007155">
    <property type="term" value="P:cell adhesion"/>
    <property type="evidence" value="ECO:0007669"/>
    <property type="project" value="InterPro"/>
</dbReference>
<name>A0A2T3KX90_PHOLD</name>
<organism evidence="5 6">
    <name type="scientific">Photobacterium leiognathi subsp. mandapamensis</name>
    <name type="common">Photobacterium mandapamensis</name>
    <dbReference type="NCBI Taxonomy" id="48408"/>
    <lineage>
        <taxon>Bacteria</taxon>
        <taxon>Pseudomonadati</taxon>
        <taxon>Pseudomonadota</taxon>
        <taxon>Gammaproteobacteria</taxon>
        <taxon>Vibrionales</taxon>
        <taxon>Vibrionaceae</taxon>
        <taxon>Photobacterium</taxon>
    </lineage>
</organism>
<dbReference type="PANTHER" id="PTHR30093">
    <property type="entry name" value="GENERAL SECRETION PATHWAY PROTEIN G"/>
    <property type="match status" value="1"/>
</dbReference>
<dbReference type="InterPro" id="IPR012902">
    <property type="entry name" value="N_methyl_site"/>
</dbReference>
<proteinExistence type="inferred from homology"/>
<dbReference type="PANTHER" id="PTHR30093:SF34">
    <property type="entry name" value="PREPILIN PEPTIDASE-DEPENDENT PROTEIN D"/>
    <property type="match status" value="1"/>
</dbReference>
<keyword evidence="4" id="KW-0812">Transmembrane</keyword>
<evidence type="ECO:0000256" key="4">
    <source>
        <dbReference type="SAM" id="Phobius"/>
    </source>
</evidence>
<dbReference type="Pfam" id="PF00114">
    <property type="entry name" value="Pilin"/>
    <property type="match status" value="1"/>
</dbReference>
<dbReference type="Gene3D" id="3.30.700.10">
    <property type="entry name" value="Glycoprotein, Type 4 Pilin"/>
    <property type="match status" value="1"/>
</dbReference>
<dbReference type="PROSITE" id="PS00409">
    <property type="entry name" value="PROKAR_NTER_METHYL"/>
    <property type="match status" value="1"/>
</dbReference>
<dbReference type="GO" id="GO:0044096">
    <property type="term" value="C:type IV pilus"/>
    <property type="evidence" value="ECO:0007669"/>
    <property type="project" value="TreeGrafter"/>
</dbReference>
<dbReference type="SUPFAM" id="SSF54523">
    <property type="entry name" value="Pili subunits"/>
    <property type="match status" value="1"/>
</dbReference>
<evidence type="ECO:0000256" key="1">
    <source>
        <dbReference type="ARBA" id="ARBA00005233"/>
    </source>
</evidence>
<dbReference type="NCBIfam" id="TIGR02532">
    <property type="entry name" value="IV_pilin_GFxxxE"/>
    <property type="match status" value="1"/>
</dbReference>
<keyword evidence="4" id="KW-1133">Transmembrane helix</keyword>